<dbReference type="EMBL" id="CP028923">
    <property type="protein sequence ID" value="QCK13482.1"/>
    <property type="molecule type" value="Genomic_DNA"/>
</dbReference>
<protein>
    <submittedName>
        <fullName evidence="2">MarR family transcriptional regulator</fullName>
    </submittedName>
</protein>
<dbReference type="KEGG" id="fpf:DCC35_01295"/>
<dbReference type="Pfam" id="PF01047">
    <property type="entry name" value="MarR"/>
    <property type="match status" value="1"/>
</dbReference>
<keyword evidence="3" id="KW-1185">Reference proteome</keyword>
<feature type="domain" description="HTH marR-type" evidence="1">
    <location>
        <begin position="16"/>
        <end position="149"/>
    </location>
</feature>
<evidence type="ECO:0000259" key="1">
    <source>
        <dbReference type="PROSITE" id="PS50995"/>
    </source>
</evidence>
<dbReference type="InterPro" id="IPR036388">
    <property type="entry name" value="WH-like_DNA-bd_sf"/>
</dbReference>
<reference evidence="2 3" key="1">
    <citation type="submission" date="2018-04" db="EMBL/GenBank/DDBJ databases">
        <title>Complete genome uncultured novel isolate.</title>
        <authorList>
            <person name="Merlino G."/>
        </authorList>
    </citation>
    <scope>NUCLEOTIDE SEQUENCE [LARGE SCALE GENOMIC DNA]</scope>
    <source>
        <strain evidence="3">R1DC9</strain>
    </source>
</reference>
<dbReference type="PRINTS" id="PR00598">
    <property type="entry name" value="HTHMARR"/>
</dbReference>
<dbReference type="PANTHER" id="PTHR33164">
    <property type="entry name" value="TRANSCRIPTIONAL REGULATOR, MARR FAMILY"/>
    <property type="match status" value="1"/>
</dbReference>
<dbReference type="PROSITE" id="PS50995">
    <property type="entry name" value="HTH_MARR_2"/>
    <property type="match status" value="1"/>
</dbReference>
<dbReference type="OrthoDB" id="763883at2"/>
<evidence type="ECO:0000313" key="2">
    <source>
        <dbReference type="EMBL" id="QCK13482.1"/>
    </source>
</evidence>
<organism evidence="2 3">
    <name type="scientific">Mangrovivirga cuniculi</name>
    <dbReference type="NCBI Taxonomy" id="2715131"/>
    <lineage>
        <taxon>Bacteria</taxon>
        <taxon>Pseudomonadati</taxon>
        <taxon>Bacteroidota</taxon>
        <taxon>Cytophagia</taxon>
        <taxon>Cytophagales</taxon>
        <taxon>Mangrovivirgaceae</taxon>
        <taxon>Mangrovivirga</taxon>
    </lineage>
</organism>
<dbReference type="RefSeq" id="WP_137089077.1">
    <property type="nucleotide sequence ID" value="NZ_CP028923.1"/>
</dbReference>
<accession>A0A4D7JLP3</accession>
<dbReference type="GO" id="GO:0003700">
    <property type="term" value="F:DNA-binding transcription factor activity"/>
    <property type="evidence" value="ECO:0007669"/>
    <property type="project" value="InterPro"/>
</dbReference>
<gene>
    <name evidence="2" type="ORF">DCC35_01295</name>
</gene>
<dbReference type="SUPFAM" id="SSF46785">
    <property type="entry name" value="Winged helix' DNA-binding domain"/>
    <property type="match status" value="1"/>
</dbReference>
<name>A0A4D7JLP3_9BACT</name>
<dbReference type="GO" id="GO:0006950">
    <property type="term" value="P:response to stress"/>
    <property type="evidence" value="ECO:0007669"/>
    <property type="project" value="TreeGrafter"/>
</dbReference>
<dbReference type="SMART" id="SM00347">
    <property type="entry name" value="HTH_MARR"/>
    <property type="match status" value="1"/>
</dbReference>
<dbReference type="AlphaFoldDB" id="A0A4D7JLP3"/>
<dbReference type="Proteomes" id="UP000298616">
    <property type="component" value="Chromosome"/>
</dbReference>
<dbReference type="PANTHER" id="PTHR33164:SF43">
    <property type="entry name" value="HTH-TYPE TRANSCRIPTIONAL REPRESSOR YETL"/>
    <property type="match status" value="1"/>
</dbReference>
<sequence>MKIEEAIKTKGLKDNYEKLFVNIIYTSNWFKSKLKDLFKPYGITQTQYNVLRILRGKYPEPCNPGYITSVMIEKMSDVTRLIDRLIEKKLVKRMVCETNRRMVEVYITKEGLELLEKLEPVVEKSRDDLKVLTDDEANQLSHLLDKLRGH</sequence>
<proteinExistence type="predicted"/>
<dbReference type="InterPro" id="IPR000835">
    <property type="entry name" value="HTH_MarR-typ"/>
</dbReference>
<dbReference type="Gene3D" id="1.10.10.10">
    <property type="entry name" value="Winged helix-like DNA-binding domain superfamily/Winged helix DNA-binding domain"/>
    <property type="match status" value="1"/>
</dbReference>
<dbReference type="InterPro" id="IPR039422">
    <property type="entry name" value="MarR/SlyA-like"/>
</dbReference>
<evidence type="ECO:0000313" key="3">
    <source>
        <dbReference type="Proteomes" id="UP000298616"/>
    </source>
</evidence>
<dbReference type="InterPro" id="IPR036390">
    <property type="entry name" value="WH_DNA-bd_sf"/>
</dbReference>